<organism evidence="1 2">
    <name type="scientific">Naganishia adeliensis</name>
    <dbReference type="NCBI Taxonomy" id="92952"/>
    <lineage>
        <taxon>Eukaryota</taxon>
        <taxon>Fungi</taxon>
        <taxon>Dikarya</taxon>
        <taxon>Basidiomycota</taxon>
        <taxon>Agaricomycotina</taxon>
        <taxon>Tremellomycetes</taxon>
        <taxon>Filobasidiales</taxon>
        <taxon>Filobasidiaceae</taxon>
        <taxon>Naganishia</taxon>
    </lineage>
</organism>
<evidence type="ECO:0000313" key="2">
    <source>
        <dbReference type="Proteomes" id="UP001230649"/>
    </source>
</evidence>
<sequence length="766" mass="83121">MSDDFDDLPADDLFTNPTSLLAIEEAVAAAERKAPTQAPQNPVAVGGKPTGKYHHTVAPASSLHLRGRGAQHQLATPYSNGRPPPPAGMGMRPRPPQVPIINQTARPLVPGASRHTSPAVHQLPRAAAPPVPPAAAAQEDDDEEYGGPEFFADEMGNYFESEVKDVRRQGLDADVLQRGEGAKGIEAVPETEGNGQRSFSRSTSFGPASQGGINASSHKPELHNPTTARSTSLNPQRPPPSGSQSLRHPNHVQKPFTRVHSDGENARRLAIQGVFSASQNTNQPGSQGSVNVRPLASQVGTGSKGGPQQPVGKPQRPSVGAGVTQDDIEALRQQVAQMVKEKKEVEDREKKAVQELWRYQGEVKTVRMKADELRTTLVSLMQLLSLLCVRVPQYAAVFIPAAMDMPRNVFLTLVSQYWPQADPAPGGGKSTVVAAKGDQNTEEQFTLPWAYRLELGYAVCAMLSNVHSLDGEAPPCYAAFASAPEGIRALVSVKSPISVVVDALDLMSNMACDPELFRPLLSVKPERNSQEMLDPKRPPLVDSLCSYLKQVHPDASLATGAAICQRVLSIICNLCQVHTDGLTLLGNSFHLVPSLVQLAETLADHIWGICARDEDLELHFGVLVSVVTVLHMLVFPPESTSQNTPSVHLRSVIARALESPKEYNGLHHVFITALGRISYAPVPDMKKWTRMQVTTLRYLAQDLLSELVGGNQREDDAIYAMYVFSEDENASPERNAEEELARDDGPNEEEEAQSKAMMEIIEIDDD</sequence>
<gene>
    <name evidence="1" type="ORF">QFC20_007722</name>
</gene>
<proteinExistence type="predicted"/>
<name>A0ACC2UW34_9TREE</name>
<dbReference type="Proteomes" id="UP001230649">
    <property type="component" value="Unassembled WGS sequence"/>
</dbReference>
<reference evidence="1" key="1">
    <citation type="submission" date="2023-04" db="EMBL/GenBank/DDBJ databases">
        <title>Draft Genome sequencing of Naganishia species isolated from polar environments using Oxford Nanopore Technology.</title>
        <authorList>
            <person name="Leo P."/>
            <person name="Venkateswaran K."/>
        </authorList>
    </citation>
    <scope>NUCLEOTIDE SEQUENCE</scope>
    <source>
        <strain evidence="1">MNA-CCFEE 5262</strain>
    </source>
</reference>
<accession>A0ACC2UW34</accession>
<protein>
    <submittedName>
        <fullName evidence="1">Uncharacterized protein</fullName>
    </submittedName>
</protein>
<dbReference type="EMBL" id="JASBWS010000211">
    <property type="protein sequence ID" value="KAJ9091115.1"/>
    <property type="molecule type" value="Genomic_DNA"/>
</dbReference>
<keyword evidence="2" id="KW-1185">Reference proteome</keyword>
<evidence type="ECO:0000313" key="1">
    <source>
        <dbReference type="EMBL" id="KAJ9091115.1"/>
    </source>
</evidence>
<comment type="caution">
    <text evidence="1">The sequence shown here is derived from an EMBL/GenBank/DDBJ whole genome shotgun (WGS) entry which is preliminary data.</text>
</comment>